<dbReference type="EC" id="2.7.7.65" evidence="2"/>
<reference evidence="6 7" key="1">
    <citation type="submission" date="2014-06" db="EMBL/GenBank/DDBJ databases">
        <title>Shewanella sp. YQH10.</title>
        <authorList>
            <person name="Liu Y."/>
            <person name="Zeng R."/>
        </authorList>
    </citation>
    <scope>NUCLEOTIDE SEQUENCE [LARGE SCALE GENOMIC DNA]</scope>
    <source>
        <strain evidence="6 7">YQH10</strain>
    </source>
</reference>
<evidence type="ECO:0000256" key="2">
    <source>
        <dbReference type="ARBA" id="ARBA00012528"/>
    </source>
</evidence>
<gene>
    <name evidence="6" type="ORF">HR45_17410</name>
</gene>
<feature type="transmembrane region" description="Helical" evidence="4">
    <location>
        <begin position="143"/>
        <end position="161"/>
    </location>
</feature>
<comment type="catalytic activity">
    <reaction evidence="3">
        <text>2 GTP = 3',3'-c-di-GMP + 2 diphosphate</text>
        <dbReference type="Rhea" id="RHEA:24898"/>
        <dbReference type="ChEBI" id="CHEBI:33019"/>
        <dbReference type="ChEBI" id="CHEBI:37565"/>
        <dbReference type="ChEBI" id="CHEBI:58805"/>
        <dbReference type="EC" id="2.7.7.65"/>
    </reaction>
</comment>
<dbReference type="InterPro" id="IPR050469">
    <property type="entry name" value="Diguanylate_Cyclase"/>
</dbReference>
<feature type="transmembrane region" description="Helical" evidence="4">
    <location>
        <begin position="36"/>
        <end position="53"/>
    </location>
</feature>
<comment type="cofactor">
    <cofactor evidence="1">
        <name>Mg(2+)</name>
        <dbReference type="ChEBI" id="CHEBI:18420"/>
    </cofactor>
</comment>
<evidence type="ECO:0000313" key="7">
    <source>
        <dbReference type="Proteomes" id="UP000029264"/>
    </source>
</evidence>
<feature type="transmembrane region" description="Helical" evidence="4">
    <location>
        <begin position="167"/>
        <end position="189"/>
    </location>
</feature>
<feature type="transmembrane region" description="Helical" evidence="4">
    <location>
        <begin position="92"/>
        <end position="111"/>
    </location>
</feature>
<dbReference type="NCBIfam" id="TIGR00254">
    <property type="entry name" value="GGDEF"/>
    <property type="match status" value="1"/>
</dbReference>
<sequence length="372" mass="42427">MSVSINSILDRVRREPPIQLPTDFNTWYLYAKLPQIRYTALVTTLLYLIYSVVEYQIVADYHIERFWLHAVLVPITMATVGILTHMPKHHRAMLMLLLLAPIAANAVNVYLNLDSGHFSYFSPELYLSIMWTFAISGLRLRHALLSALISCGIILLASFSAKLPTDFFWLHLMWLFSAFSFGFVSALVLEKVHHTLYEKHMELAALASHDPLTQLWNREKMAMLFNDENQRAIEQDSSISLIMLDIDHFKVVNDVHGHETGDIVLQHFADILQHNVRKQDHIGRFGGEEFVIILPHTTGAEALQVAQKLQQRISQYQFPTVGRKTASIGVTEARYAHEPLSQLMRRADVALYQAKESGRNCVMFVAKELASA</sequence>
<organism evidence="6 7">
    <name type="scientific">Shewanella mangrovi</name>
    <dbReference type="NCBI Taxonomy" id="1515746"/>
    <lineage>
        <taxon>Bacteria</taxon>
        <taxon>Pseudomonadati</taxon>
        <taxon>Pseudomonadota</taxon>
        <taxon>Gammaproteobacteria</taxon>
        <taxon>Alteromonadales</taxon>
        <taxon>Shewanellaceae</taxon>
        <taxon>Shewanella</taxon>
    </lineage>
</organism>
<dbReference type="CDD" id="cd01949">
    <property type="entry name" value="GGDEF"/>
    <property type="match status" value="1"/>
</dbReference>
<dbReference type="Pfam" id="PF00990">
    <property type="entry name" value="GGDEF"/>
    <property type="match status" value="1"/>
</dbReference>
<dbReference type="EMBL" id="JPEO01000021">
    <property type="protein sequence ID" value="KFZ36281.1"/>
    <property type="molecule type" value="Genomic_DNA"/>
</dbReference>
<dbReference type="FunFam" id="3.30.70.270:FF:000001">
    <property type="entry name" value="Diguanylate cyclase domain protein"/>
    <property type="match status" value="1"/>
</dbReference>
<keyword evidence="4" id="KW-1133">Transmembrane helix</keyword>
<keyword evidence="4" id="KW-0812">Transmembrane</keyword>
<keyword evidence="7" id="KW-1185">Reference proteome</keyword>
<evidence type="ECO:0000259" key="5">
    <source>
        <dbReference type="PROSITE" id="PS50887"/>
    </source>
</evidence>
<dbReference type="InterPro" id="IPR029787">
    <property type="entry name" value="Nucleotide_cyclase"/>
</dbReference>
<dbReference type="STRING" id="1515746.HR45_17410"/>
<accession>A0A094JUX8</accession>
<evidence type="ECO:0000256" key="1">
    <source>
        <dbReference type="ARBA" id="ARBA00001946"/>
    </source>
</evidence>
<dbReference type="InterPro" id="IPR000160">
    <property type="entry name" value="GGDEF_dom"/>
</dbReference>
<dbReference type="GO" id="GO:0052621">
    <property type="term" value="F:diguanylate cyclase activity"/>
    <property type="evidence" value="ECO:0007669"/>
    <property type="project" value="UniProtKB-EC"/>
</dbReference>
<feature type="domain" description="GGDEF" evidence="5">
    <location>
        <begin position="237"/>
        <end position="367"/>
    </location>
</feature>
<evidence type="ECO:0000256" key="4">
    <source>
        <dbReference type="SAM" id="Phobius"/>
    </source>
</evidence>
<dbReference type="InterPro" id="IPR043128">
    <property type="entry name" value="Rev_trsase/Diguanyl_cyclase"/>
</dbReference>
<proteinExistence type="predicted"/>
<evidence type="ECO:0000256" key="3">
    <source>
        <dbReference type="ARBA" id="ARBA00034247"/>
    </source>
</evidence>
<dbReference type="AlphaFoldDB" id="A0A094JUX8"/>
<dbReference type="GO" id="GO:0005886">
    <property type="term" value="C:plasma membrane"/>
    <property type="evidence" value="ECO:0007669"/>
    <property type="project" value="TreeGrafter"/>
</dbReference>
<dbReference type="SMART" id="SM00267">
    <property type="entry name" value="GGDEF"/>
    <property type="match status" value="1"/>
</dbReference>
<dbReference type="Gene3D" id="3.30.70.270">
    <property type="match status" value="1"/>
</dbReference>
<dbReference type="PANTHER" id="PTHR45138:SF9">
    <property type="entry name" value="DIGUANYLATE CYCLASE DGCM-RELATED"/>
    <property type="match status" value="1"/>
</dbReference>
<dbReference type="GO" id="GO:1902201">
    <property type="term" value="P:negative regulation of bacterial-type flagellum-dependent cell motility"/>
    <property type="evidence" value="ECO:0007669"/>
    <property type="project" value="TreeGrafter"/>
</dbReference>
<dbReference type="PANTHER" id="PTHR45138">
    <property type="entry name" value="REGULATORY COMPONENTS OF SENSORY TRANSDUCTION SYSTEM"/>
    <property type="match status" value="1"/>
</dbReference>
<dbReference type="eggNOG" id="COG3706">
    <property type="taxonomic scope" value="Bacteria"/>
</dbReference>
<protein>
    <recommendedName>
        <fullName evidence="2">diguanylate cyclase</fullName>
        <ecNumber evidence="2">2.7.7.65</ecNumber>
    </recommendedName>
</protein>
<feature type="transmembrane region" description="Helical" evidence="4">
    <location>
        <begin position="65"/>
        <end position="85"/>
    </location>
</feature>
<dbReference type="PROSITE" id="PS50887">
    <property type="entry name" value="GGDEF"/>
    <property type="match status" value="1"/>
</dbReference>
<evidence type="ECO:0000313" key="6">
    <source>
        <dbReference type="EMBL" id="KFZ36281.1"/>
    </source>
</evidence>
<keyword evidence="4" id="KW-0472">Membrane</keyword>
<name>A0A094JUX8_9GAMM</name>
<dbReference type="SUPFAM" id="SSF55073">
    <property type="entry name" value="Nucleotide cyclase"/>
    <property type="match status" value="1"/>
</dbReference>
<dbReference type="Proteomes" id="UP000029264">
    <property type="component" value="Unassembled WGS sequence"/>
</dbReference>
<comment type="caution">
    <text evidence="6">The sequence shown here is derived from an EMBL/GenBank/DDBJ whole genome shotgun (WGS) entry which is preliminary data.</text>
</comment>
<dbReference type="GO" id="GO:0043709">
    <property type="term" value="P:cell adhesion involved in single-species biofilm formation"/>
    <property type="evidence" value="ECO:0007669"/>
    <property type="project" value="TreeGrafter"/>
</dbReference>